<sequence length="156" mass="17668">MLGQQLGQRWLQKQQEQHSGHLTPDKDVCEGTQCTGRGRSRVWGLVWEQREGQSRGRARSWLGSRRRQLGSRRRRRLQLGKAKDLSEHPEAFIGGEESEVKKEISKAQDRVIMETLRGDEPPGTSALGLIACQFQQPAGQQLQDGSQQDGHRFAQL</sequence>
<feature type="compositionally biased region" description="Low complexity" evidence="1">
    <location>
        <begin position="1"/>
        <end position="14"/>
    </location>
</feature>
<evidence type="ECO:0000256" key="1">
    <source>
        <dbReference type="SAM" id="MobiDB-lite"/>
    </source>
</evidence>
<organism evidence="2 3">
    <name type="scientific">Neotoma lepida</name>
    <name type="common">Desert woodrat</name>
    <dbReference type="NCBI Taxonomy" id="56216"/>
    <lineage>
        <taxon>Eukaryota</taxon>
        <taxon>Metazoa</taxon>
        <taxon>Chordata</taxon>
        <taxon>Craniata</taxon>
        <taxon>Vertebrata</taxon>
        <taxon>Euteleostomi</taxon>
        <taxon>Mammalia</taxon>
        <taxon>Eutheria</taxon>
        <taxon>Euarchontoglires</taxon>
        <taxon>Glires</taxon>
        <taxon>Rodentia</taxon>
        <taxon>Myomorpha</taxon>
        <taxon>Muroidea</taxon>
        <taxon>Cricetidae</taxon>
        <taxon>Neotominae</taxon>
        <taxon>Neotoma</taxon>
    </lineage>
</organism>
<feature type="compositionally biased region" description="Basic and acidic residues" evidence="1">
    <location>
        <begin position="15"/>
        <end position="29"/>
    </location>
</feature>
<dbReference type="AlphaFoldDB" id="A0A1A6HUP2"/>
<protein>
    <submittedName>
        <fullName evidence="2">Uncharacterized protein</fullName>
    </submittedName>
</protein>
<dbReference type="EMBL" id="LZPO01008538">
    <property type="protein sequence ID" value="OBS81956.1"/>
    <property type="molecule type" value="Genomic_DNA"/>
</dbReference>
<accession>A0A1A6HUP2</accession>
<keyword evidence="3" id="KW-1185">Reference proteome</keyword>
<feature type="region of interest" description="Disordered" evidence="1">
    <location>
        <begin position="1"/>
        <end position="29"/>
    </location>
</feature>
<name>A0A1A6HUP2_NEOLE</name>
<evidence type="ECO:0000313" key="3">
    <source>
        <dbReference type="Proteomes" id="UP000092124"/>
    </source>
</evidence>
<evidence type="ECO:0000313" key="2">
    <source>
        <dbReference type="EMBL" id="OBS81956.1"/>
    </source>
</evidence>
<comment type="caution">
    <text evidence="2">The sequence shown here is derived from an EMBL/GenBank/DDBJ whole genome shotgun (WGS) entry which is preliminary data.</text>
</comment>
<proteinExistence type="predicted"/>
<dbReference type="Proteomes" id="UP000092124">
    <property type="component" value="Unassembled WGS sequence"/>
</dbReference>
<reference evidence="2 3" key="1">
    <citation type="submission" date="2016-06" db="EMBL/GenBank/DDBJ databases">
        <title>The Draft Genome Sequence and Annotation of the Desert Woodrat Neotoma lepida.</title>
        <authorList>
            <person name="Campbell M."/>
            <person name="Oakeson K.F."/>
            <person name="Yandell M."/>
            <person name="Halpert J.R."/>
            <person name="Dearing D."/>
        </authorList>
    </citation>
    <scope>NUCLEOTIDE SEQUENCE [LARGE SCALE GENOMIC DNA]</scope>
    <source>
        <strain evidence="2">417</strain>
        <tissue evidence="2">Liver</tissue>
    </source>
</reference>
<gene>
    <name evidence="2" type="ORF">A6R68_24056</name>
</gene>